<evidence type="ECO:0000256" key="1">
    <source>
        <dbReference type="ARBA" id="ARBA00004141"/>
    </source>
</evidence>
<keyword evidence="2 5" id="KW-0812">Transmembrane</keyword>
<dbReference type="Proteomes" id="UP000321525">
    <property type="component" value="Unassembled WGS sequence"/>
</dbReference>
<dbReference type="InterPro" id="IPR044880">
    <property type="entry name" value="NCX_ion-bd_dom_sf"/>
</dbReference>
<feature type="domain" description="Sodium/calcium exchanger membrane region" evidence="6">
    <location>
        <begin position="3"/>
        <end position="142"/>
    </location>
</feature>
<evidence type="ECO:0000256" key="2">
    <source>
        <dbReference type="ARBA" id="ARBA00022692"/>
    </source>
</evidence>
<organism evidence="8 10">
    <name type="scientific">Colwellia hornerae</name>
    <dbReference type="NCBI Taxonomy" id="89402"/>
    <lineage>
        <taxon>Bacteria</taxon>
        <taxon>Pseudomonadati</taxon>
        <taxon>Pseudomonadota</taxon>
        <taxon>Gammaproteobacteria</taxon>
        <taxon>Alteromonadales</taxon>
        <taxon>Colwelliaceae</taxon>
        <taxon>Colwellia</taxon>
    </lineage>
</organism>
<evidence type="ECO:0000256" key="4">
    <source>
        <dbReference type="ARBA" id="ARBA00023136"/>
    </source>
</evidence>
<dbReference type="Proteomes" id="UP000321917">
    <property type="component" value="Unassembled WGS sequence"/>
</dbReference>
<name>A0A5C6Q3H7_9GAMM</name>
<dbReference type="AlphaFoldDB" id="A0A5C6Q3H7"/>
<feature type="transmembrane region" description="Helical" evidence="5">
    <location>
        <begin position="171"/>
        <end position="191"/>
    </location>
</feature>
<dbReference type="RefSeq" id="WP_146799933.1">
    <property type="nucleotide sequence ID" value="NZ_VOLP01000017.1"/>
</dbReference>
<feature type="transmembrane region" description="Helical" evidence="5">
    <location>
        <begin position="297"/>
        <end position="317"/>
    </location>
</feature>
<dbReference type="OrthoDB" id="9794225at2"/>
<feature type="transmembrane region" description="Helical" evidence="5">
    <location>
        <begin position="101"/>
        <end position="118"/>
    </location>
</feature>
<keyword evidence="9" id="KW-1185">Reference proteome</keyword>
<dbReference type="PANTHER" id="PTHR10846:SF8">
    <property type="entry name" value="INNER MEMBRANE PROTEIN YRBG"/>
    <property type="match status" value="1"/>
</dbReference>
<dbReference type="EMBL" id="VOLQ01000045">
    <property type="protein sequence ID" value="TWX63370.1"/>
    <property type="molecule type" value="Genomic_DNA"/>
</dbReference>
<evidence type="ECO:0000313" key="9">
    <source>
        <dbReference type="Proteomes" id="UP000321525"/>
    </source>
</evidence>
<dbReference type="GO" id="GO:0005886">
    <property type="term" value="C:plasma membrane"/>
    <property type="evidence" value="ECO:0007669"/>
    <property type="project" value="TreeGrafter"/>
</dbReference>
<feature type="transmembrane region" description="Helical" evidence="5">
    <location>
        <begin position="6"/>
        <end position="24"/>
    </location>
</feature>
<accession>A0A5C6Q3H7</accession>
<feature type="transmembrane region" description="Helical" evidence="5">
    <location>
        <begin position="72"/>
        <end position="94"/>
    </location>
</feature>
<sequence>MNYVMMIAGLLMLIIGGELLIRGAMSAANKLNVSPFLSGLVIVGFGTSMPELIVSVNAIVNNNPSVALGNIIGSNIGNIGFIIGTCGLIAPLAFKQSALKRDAIVMLAAVVLLILMGLTGSFSILSGLLMICALLAYLGFTIYKEKNHNTASHKIHQAEGKELQRKPQKTWLVILSIVFGLGFLMLGAQWFVTGATIIAKALGISEALIGLTLVAIGTSLPEFTISVMAVLRKHMDVAVANVVGSNIFNILGILGVSSLISPISLEGRFAVFDQWALLFITVVLTVFLLFGHSIGKLKSIFLLLFYVTYVSLGYLYYN</sequence>
<comment type="caution">
    <text evidence="8">The sequence shown here is derived from an EMBL/GenBank/DDBJ whole genome shotgun (WGS) entry which is preliminary data.</text>
</comment>
<dbReference type="Pfam" id="PF01699">
    <property type="entry name" value="Na_Ca_ex"/>
    <property type="match status" value="2"/>
</dbReference>
<dbReference type="Gene3D" id="1.20.1420.30">
    <property type="entry name" value="NCX, central ion-binding region"/>
    <property type="match status" value="2"/>
</dbReference>
<comment type="subcellular location">
    <subcellularLocation>
        <location evidence="1">Membrane</location>
        <topology evidence="1">Multi-pass membrane protein</topology>
    </subcellularLocation>
</comment>
<gene>
    <name evidence="7" type="ORF">ESZ26_13115</name>
    <name evidence="8" type="ORF">ESZ27_16950</name>
</gene>
<dbReference type="GO" id="GO:0006874">
    <property type="term" value="P:intracellular calcium ion homeostasis"/>
    <property type="evidence" value="ECO:0007669"/>
    <property type="project" value="TreeGrafter"/>
</dbReference>
<feature type="transmembrane region" description="Helical" evidence="5">
    <location>
        <begin position="272"/>
        <end position="290"/>
    </location>
</feature>
<evidence type="ECO:0000256" key="3">
    <source>
        <dbReference type="ARBA" id="ARBA00022989"/>
    </source>
</evidence>
<dbReference type="InterPro" id="IPR004481">
    <property type="entry name" value="K/Na/Ca-exchanger"/>
</dbReference>
<evidence type="ECO:0000313" key="10">
    <source>
        <dbReference type="Proteomes" id="UP000321917"/>
    </source>
</evidence>
<keyword evidence="4 5" id="KW-0472">Membrane</keyword>
<keyword evidence="3 5" id="KW-1133">Transmembrane helix</keyword>
<dbReference type="NCBIfam" id="TIGR00367">
    <property type="entry name" value="calcium/sodium antiporter"/>
    <property type="match status" value="1"/>
</dbReference>
<proteinExistence type="predicted"/>
<dbReference type="GO" id="GO:0005262">
    <property type="term" value="F:calcium channel activity"/>
    <property type="evidence" value="ECO:0007669"/>
    <property type="project" value="TreeGrafter"/>
</dbReference>
<evidence type="ECO:0000313" key="7">
    <source>
        <dbReference type="EMBL" id="TWX57528.1"/>
    </source>
</evidence>
<feature type="transmembrane region" description="Helical" evidence="5">
    <location>
        <begin position="36"/>
        <end position="60"/>
    </location>
</feature>
<feature type="domain" description="Sodium/calcium exchanger membrane region" evidence="6">
    <location>
        <begin position="174"/>
        <end position="312"/>
    </location>
</feature>
<feature type="transmembrane region" description="Helical" evidence="5">
    <location>
        <begin position="237"/>
        <end position="260"/>
    </location>
</feature>
<evidence type="ECO:0000259" key="6">
    <source>
        <dbReference type="Pfam" id="PF01699"/>
    </source>
</evidence>
<evidence type="ECO:0000313" key="8">
    <source>
        <dbReference type="EMBL" id="TWX63370.1"/>
    </source>
</evidence>
<dbReference type="InterPro" id="IPR004837">
    <property type="entry name" value="NaCa_Exmemb"/>
</dbReference>
<reference evidence="8 10" key="1">
    <citation type="submission" date="2019-07" db="EMBL/GenBank/DDBJ databases">
        <title>Genomes of sea-ice associated Colwellia species.</title>
        <authorList>
            <person name="Bowman J.P."/>
        </authorList>
    </citation>
    <scope>NUCLEOTIDE SEQUENCE [LARGE SCALE GENOMIC DNA]</scope>
    <source>
        <strain evidence="7 9">ACAM 607</strain>
        <strain evidence="8 10">IC036</strain>
    </source>
</reference>
<dbReference type="EMBL" id="VOLR01000018">
    <property type="protein sequence ID" value="TWX57528.1"/>
    <property type="molecule type" value="Genomic_DNA"/>
</dbReference>
<protein>
    <submittedName>
        <fullName evidence="8">Calcium/sodium antiporter</fullName>
    </submittedName>
</protein>
<evidence type="ECO:0000256" key="5">
    <source>
        <dbReference type="SAM" id="Phobius"/>
    </source>
</evidence>
<dbReference type="GO" id="GO:0008273">
    <property type="term" value="F:calcium, potassium:sodium antiporter activity"/>
    <property type="evidence" value="ECO:0007669"/>
    <property type="project" value="TreeGrafter"/>
</dbReference>
<dbReference type="PANTHER" id="PTHR10846">
    <property type="entry name" value="SODIUM/POTASSIUM/CALCIUM EXCHANGER"/>
    <property type="match status" value="1"/>
</dbReference>